<feature type="region of interest" description="Disordered" evidence="1">
    <location>
        <begin position="247"/>
        <end position="292"/>
    </location>
</feature>
<dbReference type="EMBL" id="JAJIRN010000004">
    <property type="protein sequence ID" value="MCV2368561.1"/>
    <property type="molecule type" value="Genomic_DNA"/>
</dbReference>
<feature type="region of interest" description="Disordered" evidence="1">
    <location>
        <begin position="162"/>
        <end position="202"/>
    </location>
</feature>
<dbReference type="Pfam" id="PF10881">
    <property type="entry name" value="DUF2726"/>
    <property type="match status" value="1"/>
</dbReference>
<reference evidence="3 4" key="1">
    <citation type="submission" date="2021-11" db="EMBL/GenBank/DDBJ databases">
        <authorList>
            <person name="Liang Q."/>
            <person name="Mou H."/>
            <person name="Liu Z."/>
        </authorList>
    </citation>
    <scope>NUCLEOTIDE SEQUENCE [LARGE SCALE GENOMIC DNA]</scope>
    <source>
        <strain evidence="3 4">CHU3</strain>
    </source>
</reference>
<name>A0ABT2YET9_9BURK</name>
<organism evidence="3 4">
    <name type="scientific">Roseateles oligotrophus</name>
    <dbReference type="NCBI Taxonomy" id="1769250"/>
    <lineage>
        <taxon>Bacteria</taxon>
        <taxon>Pseudomonadati</taxon>
        <taxon>Pseudomonadota</taxon>
        <taxon>Betaproteobacteria</taxon>
        <taxon>Burkholderiales</taxon>
        <taxon>Sphaerotilaceae</taxon>
        <taxon>Roseateles</taxon>
    </lineage>
</organism>
<evidence type="ECO:0000313" key="3">
    <source>
        <dbReference type="EMBL" id="MCV2368561.1"/>
    </source>
</evidence>
<accession>A0ABT2YET9</accession>
<evidence type="ECO:0000259" key="2">
    <source>
        <dbReference type="Pfam" id="PF10881"/>
    </source>
</evidence>
<dbReference type="Proteomes" id="UP001209701">
    <property type="component" value="Unassembled WGS sequence"/>
</dbReference>
<gene>
    <name evidence="3" type="ORF">LNV07_10725</name>
</gene>
<dbReference type="InterPro" id="IPR024402">
    <property type="entry name" value="DUF2726"/>
</dbReference>
<keyword evidence="4" id="KW-1185">Reference proteome</keyword>
<comment type="caution">
    <text evidence="3">The sequence shown here is derived from an EMBL/GenBank/DDBJ whole genome shotgun (WGS) entry which is preliminary data.</text>
</comment>
<evidence type="ECO:0000256" key="1">
    <source>
        <dbReference type="SAM" id="MobiDB-lite"/>
    </source>
</evidence>
<evidence type="ECO:0000313" key="4">
    <source>
        <dbReference type="Proteomes" id="UP001209701"/>
    </source>
</evidence>
<feature type="domain" description="DUF2726" evidence="2">
    <location>
        <begin position="46"/>
        <end position="147"/>
    </location>
</feature>
<protein>
    <submittedName>
        <fullName evidence="3">DUF2726 domain-containing protein</fullName>
    </submittedName>
</protein>
<feature type="compositionally biased region" description="Polar residues" evidence="1">
    <location>
        <begin position="176"/>
        <end position="186"/>
    </location>
</feature>
<sequence>MQITIPWIVALMTGSSLLALAAAWALRRPSGASNKPLPTEWALTARPVFNADERRVYRLLKEALPHHVILAKLPMVRFCQPTEAQEVRYWFELLGAIHVTFAICSPNGRVLAAVDLDSERGISGRSLQIKQSVLGACRVRYLRCPIDKLPSAAELQLLVPFSNNSSRGPQPAPTPSKATSSRSAINGATPRRSGLMTPHKSSNNAAAVKVGRHGLWQDSAVFHDSFFAPDSRFDTAAGQDLPRMARSNSAGAHNAAPFGEPLGTESRYPDEAPNDIVGLVVDSPRYGGRLPR</sequence>
<proteinExistence type="predicted"/>
<dbReference type="RefSeq" id="WP_263571150.1">
    <property type="nucleotide sequence ID" value="NZ_JAJIRN010000004.1"/>
</dbReference>